<reference evidence="1 2" key="1">
    <citation type="submission" date="2014-10" db="EMBL/GenBank/DDBJ databases">
        <title>Draft genome of the hookworm Ancylostoma caninum.</title>
        <authorList>
            <person name="Mitreva M."/>
        </authorList>
    </citation>
    <scope>NUCLEOTIDE SEQUENCE [LARGE SCALE GENOMIC DNA]</scope>
    <source>
        <strain evidence="1 2">Baltimore</strain>
    </source>
</reference>
<protein>
    <submittedName>
        <fullName evidence="1">Uncharacterized protein</fullName>
    </submittedName>
</protein>
<name>A0A368FNJ5_ANCCA</name>
<proteinExistence type="predicted"/>
<keyword evidence="2" id="KW-1185">Reference proteome</keyword>
<evidence type="ECO:0000313" key="1">
    <source>
        <dbReference type="EMBL" id="RCN33746.1"/>
    </source>
</evidence>
<dbReference type="AlphaFoldDB" id="A0A368FNJ5"/>
<dbReference type="EMBL" id="JOJR01000873">
    <property type="protein sequence ID" value="RCN33746.1"/>
    <property type="molecule type" value="Genomic_DNA"/>
</dbReference>
<evidence type="ECO:0000313" key="2">
    <source>
        <dbReference type="Proteomes" id="UP000252519"/>
    </source>
</evidence>
<comment type="caution">
    <text evidence="1">The sequence shown here is derived from an EMBL/GenBank/DDBJ whole genome shotgun (WGS) entry which is preliminary data.</text>
</comment>
<organism evidence="1 2">
    <name type="scientific">Ancylostoma caninum</name>
    <name type="common">Dog hookworm</name>
    <dbReference type="NCBI Taxonomy" id="29170"/>
    <lineage>
        <taxon>Eukaryota</taxon>
        <taxon>Metazoa</taxon>
        <taxon>Ecdysozoa</taxon>
        <taxon>Nematoda</taxon>
        <taxon>Chromadorea</taxon>
        <taxon>Rhabditida</taxon>
        <taxon>Rhabditina</taxon>
        <taxon>Rhabditomorpha</taxon>
        <taxon>Strongyloidea</taxon>
        <taxon>Ancylostomatidae</taxon>
        <taxon>Ancylostomatinae</taxon>
        <taxon>Ancylostoma</taxon>
    </lineage>
</organism>
<dbReference type="Proteomes" id="UP000252519">
    <property type="component" value="Unassembled WGS sequence"/>
</dbReference>
<gene>
    <name evidence="1" type="ORF">ANCCAN_20414</name>
</gene>
<accession>A0A368FNJ5</accession>
<sequence length="115" mass="12997">MDAPFTAIVVPCDDINDFQIVFRVCADSTWRQRRSLRQQYRKLSAAASVALADFPCKHRLGLTPSVGPEPQQGMPSAFSVPHVLPPQWRQRPSYFAESSLNELPSDPTNGFRIYF</sequence>